<evidence type="ECO:0000313" key="1">
    <source>
        <dbReference type="EnsemblPlants" id="OB02G41820.1"/>
    </source>
</evidence>
<name>J3LHR5_ORYBR</name>
<accession>J3LHR5</accession>
<sequence length="55" mass="6605">RELRLRRQGIYPVSQPNFRLKSLHCLSFFKAVTFSRLIFGATYNYLSYKKICFIL</sequence>
<protein>
    <submittedName>
        <fullName evidence="1">Uncharacterized protein</fullName>
    </submittedName>
</protein>
<dbReference type="Gramene" id="OB02G41820.1">
    <property type="protein sequence ID" value="OB02G41820.1"/>
    <property type="gene ID" value="OB02G41820"/>
</dbReference>
<reference evidence="1" key="1">
    <citation type="submission" date="2013-04" db="UniProtKB">
        <authorList>
            <consortium name="EnsemblPlants"/>
        </authorList>
    </citation>
    <scope>IDENTIFICATION</scope>
</reference>
<dbReference type="Proteomes" id="UP000006038">
    <property type="component" value="Unassembled WGS sequence"/>
</dbReference>
<dbReference type="EnsemblPlants" id="OB02G41820.1">
    <property type="protein sequence ID" value="OB02G41820.1"/>
    <property type="gene ID" value="OB02G41820"/>
</dbReference>
<dbReference type="HOGENOM" id="CLU_3038570_0_0_1"/>
<evidence type="ECO:0000313" key="2">
    <source>
        <dbReference type="Proteomes" id="UP000006038"/>
    </source>
</evidence>
<keyword evidence="2" id="KW-1185">Reference proteome</keyword>
<organism evidence="1">
    <name type="scientific">Oryza brachyantha</name>
    <name type="common">malo sina</name>
    <dbReference type="NCBI Taxonomy" id="4533"/>
    <lineage>
        <taxon>Eukaryota</taxon>
        <taxon>Viridiplantae</taxon>
        <taxon>Streptophyta</taxon>
        <taxon>Embryophyta</taxon>
        <taxon>Tracheophyta</taxon>
        <taxon>Spermatophyta</taxon>
        <taxon>Magnoliopsida</taxon>
        <taxon>Liliopsida</taxon>
        <taxon>Poales</taxon>
        <taxon>Poaceae</taxon>
        <taxon>BOP clade</taxon>
        <taxon>Oryzoideae</taxon>
        <taxon>Oryzeae</taxon>
        <taxon>Oryzinae</taxon>
        <taxon>Oryza</taxon>
    </lineage>
</organism>
<dbReference type="AlphaFoldDB" id="J3LHR5"/>
<proteinExistence type="predicted"/>